<evidence type="ECO:0000313" key="3">
    <source>
        <dbReference type="Proteomes" id="UP000250235"/>
    </source>
</evidence>
<dbReference type="Proteomes" id="UP000250235">
    <property type="component" value="Unassembled WGS sequence"/>
</dbReference>
<dbReference type="AlphaFoldDB" id="A0A2Z7AYU3"/>
<evidence type="ECO:0000256" key="1">
    <source>
        <dbReference type="SAM" id="MobiDB-lite"/>
    </source>
</evidence>
<evidence type="ECO:0000313" key="2">
    <source>
        <dbReference type="EMBL" id="KZV24599.1"/>
    </source>
</evidence>
<organism evidence="2 3">
    <name type="scientific">Dorcoceras hygrometricum</name>
    <dbReference type="NCBI Taxonomy" id="472368"/>
    <lineage>
        <taxon>Eukaryota</taxon>
        <taxon>Viridiplantae</taxon>
        <taxon>Streptophyta</taxon>
        <taxon>Embryophyta</taxon>
        <taxon>Tracheophyta</taxon>
        <taxon>Spermatophyta</taxon>
        <taxon>Magnoliopsida</taxon>
        <taxon>eudicotyledons</taxon>
        <taxon>Gunneridae</taxon>
        <taxon>Pentapetalae</taxon>
        <taxon>asterids</taxon>
        <taxon>lamiids</taxon>
        <taxon>Lamiales</taxon>
        <taxon>Gesneriaceae</taxon>
        <taxon>Didymocarpoideae</taxon>
        <taxon>Trichosporeae</taxon>
        <taxon>Loxocarpinae</taxon>
        <taxon>Dorcoceras</taxon>
    </lineage>
</organism>
<accession>A0A2Z7AYU3</accession>
<gene>
    <name evidence="2" type="ORF">F511_38308</name>
</gene>
<feature type="region of interest" description="Disordered" evidence="1">
    <location>
        <begin position="98"/>
        <end position="121"/>
    </location>
</feature>
<proteinExistence type="predicted"/>
<keyword evidence="3" id="KW-1185">Reference proteome</keyword>
<feature type="compositionally biased region" description="Polar residues" evidence="1">
    <location>
        <begin position="102"/>
        <end position="114"/>
    </location>
</feature>
<sequence length="223" mass="24778">MKDSPEQNLKPTASSKALGYNIQNGSITKASLKAKPIMRNTTYSSGIPARMNNATVRSNEPHALYHFTLPTPTISGHNISIGMTEQLRPPRPQIRYARTSDHASSQIRSHTYQPTKHPAQLGAKRADLASRTGISDHIYLDYEPTRSRTNTDHSANTTQFSCTQILTTFSSEELGNSYMIRPTKQITTITLITDRSIRPVHSPVSSYKNNNFRQICSSPSAFA</sequence>
<dbReference type="EMBL" id="KV012580">
    <property type="protein sequence ID" value="KZV24599.1"/>
    <property type="molecule type" value="Genomic_DNA"/>
</dbReference>
<protein>
    <submittedName>
        <fullName evidence="2">Putative trehalose-phosphate phosphatase 2</fullName>
    </submittedName>
</protein>
<reference evidence="2 3" key="1">
    <citation type="journal article" date="2015" name="Proc. Natl. Acad. Sci. U.S.A.">
        <title>The resurrection genome of Boea hygrometrica: A blueprint for survival of dehydration.</title>
        <authorList>
            <person name="Xiao L."/>
            <person name="Yang G."/>
            <person name="Zhang L."/>
            <person name="Yang X."/>
            <person name="Zhao S."/>
            <person name="Ji Z."/>
            <person name="Zhou Q."/>
            <person name="Hu M."/>
            <person name="Wang Y."/>
            <person name="Chen M."/>
            <person name="Xu Y."/>
            <person name="Jin H."/>
            <person name="Xiao X."/>
            <person name="Hu G."/>
            <person name="Bao F."/>
            <person name="Hu Y."/>
            <person name="Wan P."/>
            <person name="Li L."/>
            <person name="Deng X."/>
            <person name="Kuang T."/>
            <person name="Xiang C."/>
            <person name="Zhu J.K."/>
            <person name="Oliver M.J."/>
            <person name="He Y."/>
        </authorList>
    </citation>
    <scope>NUCLEOTIDE SEQUENCE [LARGE SCALE GENOMIC DNA]</scope>
    <source>
        <strain evidence="3">cv. XS01</strain>
    </source>
</reference>
<name>A0A2Z7AYU3_9LAMI</name>